<proteinExistence type="predicted"/>
<evidence type="ECO:0000313" key="1">
    <source>
        <dbReference type="EMBL" id="CAG8635875.1"/>
    </source>
</evidence>
<comment type="caution">
    <text evidence="1">The sequence shown here is derived from an EMBL/GenBank/DDBJ whole genome shotgun (WGS) entry which is preliminary data.</text>
</comment>
<sequence>MHNQSEFNAFLKRVEGKGLEDIDDNNKIPEATYFTFSTKELFDLQKNPIMEVYRILTCDDLVFLCKCKHNMTNVHIESLINRLDEFLKKHQIASDPEFTKLLGKRYIGIACDTKFSEELRHLSMNRGLITVFSGGNRYRVEIPEKISTYWKL</sequence>
<dbReference type="EMBL" id="CAJVPP010003731">
    <property type="protein sequence ID" value="CAG8635875.1"/>
    <property type="molecule type" value="Genomic_DNA"/>
</dbReference>
<gene>
    <name evidence="1" type="ORF">FMOSSE_LOCUS10731</name>
</gene>
<reference evidence="1" key="1">
    <citation type="submission" date="2021-06" db="EMBL/GenBank/DDBJ databases">
        <authorList>
            <person name="Kallberg Y."/>
            <person name="Tangrot J."/>
            <person name="Rosling A."/>
        </authorList>
    </citation>
    <scope>NUCLEOTIDE SEQUENCE</scope>
    <source>
        <strain evidence="1">87-6 pot B 2015</strain>
    </source>
</reference>
<keyword evidence="2" id="KW-1185">Reference proteome</keyword>
<dbReference type="AlphaFoldDB" id="A0A9N9DI35"/>
<name>A0A9N9DI35_FUNMO</name>
<accession>A0A9N9DI35</accession>
<protein>
    <submittedName>
        <fullName evidence="1">13914_t:CDS:1</fullName>
    </submittedName>
</protein>
<organism evidence="1 2">
    <name type="scientific">Funneliformis mosseae</name>
    <name type="common">Endomycorrhizal fungus</name>
    <name type="synonym">Glomus mosseae</name>
    <dbReference type="NCBI Taxonomy" id="27381"/>
    <lineage>
        <taxon>Eukaryota</taxon>
        <taxon>Fungi</taxon>
        <taxon>Fungi incertae sedis</taxon>
        <taxon>Mucoromycota</taxon>
        <taxon>Glomeromycotina</taxon>
        <taxon>Glomeromycetes</taxon>
        <taxon>Glomerales</taxon>
        <taxon>Glomeraceae</taxon>
        <taxon>Funneliformis</taxon>
    </lineage>
</organism>
<evidence type="ECO:0000313" key="2">
    <source>
        <dbReference type="Proteomes" id="UP000789375"/>
    </source>
</evidence>
<dbReference type="Proteomes" id="UP000789375">
    <property type="component" value="Unassembled WGS sequence"/>
</dbReference>